<dbReference type="InterPro" id="IPR011009">
    <property type="entry name" value="Kinase-like_dom_sf"/>
</dbReference>
<dbReference type="OrthoDB" id="4062651at2759"/>
<gene>
    <name evidence="1" type="ORF">B9Z19DRAFT_1067480</name>
</gene>
<name>A0A2T6ZIR1_TUBBO</name>
<sequence>MTRITFTGQRSGPSFNDQSEIIWEKRLGDIAWAGDDLDISEQGDHIYSEMRVLASLPLHPYTAQAPTGYVALGKPGTARRVIGFITEYYKYGKLSEYIFSDSISLSSILGRKRRRKISLLQKAKWALQMTTVVIDLHRVAGISLGDSGGGFGLERFYVDQYLLLCLRGFGKGAEPKILSPWRFPPESQVRGEWEVRERYSRRNNAVESTLKGRQNHSARVKQEPLAQELEELDEKRFLKSIINTDNNEPPSLFNPQWKSIPNALEVVETYSLGVMLWMMLEQVPAELLDITGGVEVRWSEEMNIPDTWRNMVEMCVREHLEERVRLDEVRALCTQEVDRKRGATNGGWMDGWSVSDLNSPNPELCDHVLSLAFQRGELVGVLFILGYEPELALGNLYTV</sequence>
<evidence type="ECO:0000313" key="2">
    <source>
        <dbReference type="Proteomes" id="UP000244722"/>
    </source>
</evidence>
<dbReference type="SUPFAM" id="SSF56112">
    <property type="entry name" value="Protein kinase-like (PK-like)"/>
    <property type="match status" value="1"/>
</dbReference>
<protein>
    <recommendedName>
        <fullName evidence="3">Protein kinase domain-containing protein</fullName>
    </recommendedName>
</protein>
<dbReference type="AlphaFoldDB" id="A0A2T6ZIR1"/>
<organism evidence="1 2">
    <name type="scientific">Tuber borchii</name>
    <name type="common">White truffle</name>
    <dbReference type="NCBI Taxonomy" id="42251"/>
    <lineage>
        <taxon>Eukaryota</taxon>
        <taxon>Fungi</taxon>
        <taxon>Dikarya</taxon>
        <taxon>Ascomycota</taxon>
        <taxon>Pezizomycotina</taxon>
        <taxon>Pezizomycetes</taxon>
        <taxon>Pezizales</taxon>
        <taxon>Tuberaceae</taxon>
        <taxon>Tuber</taxon>
    </lineage>
</organism>
<proteinExistence type="predicted"/>
<accession>A0A2T6ZIR1</accession>
<evidence type="ECO:0008006" key="3">
    <source>
        <dbReference type="Google" id="ProtNLM"/>
    </source>
</evidence>
<evidence type="ECO:0000313" key="1">
    <source>
        <dbReference type="EMBL" id="PUU75385.1"/>
    </source>
</evidence>
<dbReference type="STRING" id="42251.A0A2T6ZIR1"/>
<dbReference type="Proteomes" id="UP000244722">
    <property type="component" value="Unassembled WGS sequence"/>
</dbReference>
<keyword evidence="2" id="KW-1185">Reference proteome</keyword>
<comment type="caution">
    <text evidence="1">The sequence shown here is derived from an EMBL/GenBank/DDBJ whole genome shotgun (WGS) entry which is preliminary data.</text>
</comment>
<reference evidence="1 2" key="1">
    <citation type="submission" date="2017-04" db="EMBL/GenBank/DDBJ databases">
        <title>Draft genome sequence of Tuber borchii Vittad., a whitish edible truffle.</title>
        <authorList>
            <consortium name="DOE Joint Genome Institute"/>
            <person name="Murat C."/>
            <person name="Kuo A."/>
            <person name="Barry K.W."/>
            <person name="Clum A."/>
            <person name="Dockter R.B."/>
            <person name="Fauchery L."/>
            <person name="Iotti M."/>
            <person name="Kohler A."/>
            <person name="Labutti K."/>
            <person name="Lindquist E.A."/>
            <person name="Lipzen A."/>
            <person name="Ohm R.A."/>
            <person name="Wang M."/>
            <person name="Grigoriev I.V."/>
            <person name="Zambonelli A."/>
            <person name="Martin F.M."/>
        </authorList>
    </citation>
    <scope>NUCLEOTIDE SEQUENCE [LARGE SCALE GENOMIC DNA]</scope>
    <source>
        <strain evidence="1 2">Tbo3840</strain>
    </source>
</reference>
<dbReference type="EMBL" id="NESQ01000235">
    <property type="protein sequence ID" value="PUU75385.1"/>
    <property type="molecule type" value="Genomic_DNA"/>
</dbReference>